<dbReference type="Gene3D" id="3.40.50.12780">
    <property type="entry name" value="N-terminal domain of ligase-like"/>
    <property type="match status" value="1"/>
</dbReference>
<dbReference type="EMBL" id="QJSX01000014">
    <property type="protein sequence ID" value="PYE51859.1"/>
    <property type="molecule type" value="Genomic_DNA"/>
</dbReference>
<proteinExistence type="inferred from homology"/>
<gene>
    <name evidence="5" type="ORF">DES52_11460</name>
</gene>
<keyword evidence="2" id="KW-0436">Ligase</keyword>
<evidence type="ECO:0000313" key="6">
    <source>
        <dbReference type="Proteomes" id="UP000248326"/>
    </source>
</evidence>
<dbReference type="InterPro" id="IPR045851">
    <property type="entry name" value="AMP-bd_C_sf"/>
</dbReference>
<sequence>MQSTMMDVPLTLPYVMERVQRYFPHKTVTTLLPVGMDAEGKPIAGKHKYTYGDMVLRAKQLANALMDAGVKPGDRVATIGTNTYRHLEAYFAIPCVGAVLHTVNIRLHPEQIVYIVNHAQDKILLIDNVLARLLPAILPHCPTLEKVVVMGPVPQAMPGVTDYDTWISDYPNTLTYPEIDEKSAAGMCYTSGTTGNPKGVVYSHRSIVLHSLGMTHSTGFHVGEVDTAYPIVPMFHVMAWGMPWASPMVGANSVFSSVFSDGASIARLMQEEGVTMTAGVPTIWMGLLQELERAIKEGHPYDLRKLKQLVVGGSAAPEGMIRAFDALGLNIVHAWGMTETSPFGTVSRVPVGMDPRSEEGYAIRAKQGRVPPLVDVRLVNESGQDVPHDGKTMGRLLIRGNWISGGYYGDEEASKKAVVHLEGPMGDEAWFDTGDISTIDALGYMSIQDRAKDLVKSGGEWISSVDLENALMGHPAVAQAAVIAVAHEKWDERPLAVIVRKPGADVTAEELRAHLEPKFAKWWMPDAFEFVDSIPIGSTGKFMKRELREKFKDYALPVEV</sequence>
<evidence type="ECO:0000256" key="2">
    <source>
        <dbReference type="ARBA" id="ARBA00022598"/>
    </source>
</evidence>
<dbReference type="Pfam" id="PF00501">
    <property type="entry name" value="AMP-binding"/>
    <property type="match status" value="1"/>
</dbReference>
<dbReference type="PANTHER" id="PTHR43767:SF11">
    <property type="entry name" value="MEDIUM-CHAIN-FATTY-ACID--COA LIGASE"/>
    <property type="match status" value="1"/>
</dbReference>
<dbReference type="CDD" id="cd12119">
    <property type="entry name" value="ttLC_FACS_AlkK_like"/>
    <property type="match status" value="1"/>
</dbReference>
<reference evidence="5 6" key="1">
    <citation type="submission" date="2018-06" db="EMBL/GenBank/DDBJ databases">
        <title>Genomic Encyclopedia of Type Strains, Phase IV (KMG-IV): sequencing the most valuable type-strain genomes for metagenomic binning, comparative biology and taxonomic classification.</title>
        <authorList>
            <person name="Goeker M."/>
        </authorList>
    </citation>
    <scope>NUCLEOTIDE SEQUENCE [LARGE SCALE GENOMIC DNA]</scope>
    <source>
        <strain evidence="5 6">DSM 18048</strain>
    </source>
</reference>
<feature type="domain" description="AMP-dependent synthetase/ligase" evidence="3">
    <location>
        <begin position="45"/>
        <end position="408"/>
    </location>
</feature>
<feature type="domain" description="AMP-binding enzyme C-terminal" evidence="4">
    <location>
        <begin position="467"/>
        <end position="541"/>
    </location>
</feature>
<comment type="caution">
    <text evidence="5">The sequence shown here is derived from an EMBL/GenBank/DDBJ whole genome shotgun (WGS) entry which is preliminary data.</text>
</comment>
<evidence type="ECO:0000259" key="3">
    <source>
        <dbReference type="Pfam" id="PF00501"/>
    </source>
</evidence>
<protein>
    <submittedName>
        <fullName evidence="5">Fatty-acyl-CoA synthase</fullName>
    </submittedName>
</protein>
<organism evidence="5 6">
    <name type="scientific">Deinococcus yavapaiensis KR-236</name>
    <dbReference type="NCBI Taxonomy" id="694435"/>
    <lineage>
        <taxon>Bacteria</taxon>
        <taxon>Thermotogati</taxon>
        <taxon>Deinococcota</taxon>
        <taxon>Deinococci</taxon>
        <taxon>Deinococcales</taxon>
        <taxon>Deinococcaceae</taxon>
        <taxon>Deinococcus</taxon>
    </lineage>
</organism>
<dbReference type="NCBIfam" id="NF004837">
    <property type="entry name" value="PRK06187.1"/>
    <property type="match status" value="1"/>
</dbReference>
<accession>A0A318SEU6</accession>
<name>A0A318SEU6_9DEIO</name>
<evidence type="ECO:0000313" key="5">
    <source>
        <dbReference type="EMBL" id="PYE51859.1"/>
    </source>
</evidence>
<dbReference type="PROSITE" id="PS00455">
    <property type="entry name" value="AMP_BINDING"/>
    <property type="match status" value="1"/>
</dbReference>
<dbReference type="InterPro" id="IPR050237">
    <property type="entry name" value="ATP-dep_AMP-bd_enzyme"/>
</dbReference>
<dbReference type="Proteomes" id="UP000248326">
    <property type="component" value="Unassembled WGS sequence"/>
</dbReference>
<dbReference type="PANTHER" id="PTHR43767">
    <property type="entry name" value="LONG-CHAIN-FATTY-ACID--COA LIGASE"/>
    <property type="match status" value="1"/>
</dbReference>
<keyword evidence="6" id="KW-1185">Reference proteome</keyword>
<evidence type="ECO:0000259" key="4">
    <source>
        <dbReference type="Pfam" id="PF13193"/>
    </source>
</evidence>
<dbReference type="GO" id="GO:0016877">
    <property type="term" value="F:ligase activity, forming carbon-sulfur bonds"/>
    <property type="evidence" value="ECO:0007669"/>
    <property type="project" value="UniProtKB-ARBA"/>
</dbReference>
<dbReference type="AlphaFoldDB" id="A0A318SEU6"/>
<dbReference type="InterPro" id="IPR020845">
    <property type="entry name" value="AMP-binding_CS"/>
</dbReference>
<dbReference type="InterPro" id="IPR025110">
    <property type="entry name" value="AMP-bd_C"/>
</dbReference>
<dbReference type="SUPFAM" id="SSF56801">
    <property type="entry name" value="Acetyl-CoA synthetase-like"/>
    <property type="match status" value="1"/>
</dbReference>
<comment type="similarity">
    <text evidence="1">Belongs to the ATP-dependent AMP-binding enzyme family.</text>
</comment>
<dbReference type="RefSeq" id="WP_110887888.1">
    <property type="nucleotide sequence ID" value="NZ_QJSX01000014.1"/>
</dbReference>
<dbReference type="FunFam" id="3.30.300.30:FF:000008">
    <property type="entry name" value="2,3-dihydroxybenzoate-AMP ligase"/>
    <property type="match status" value="1"/>
</dbReference>
<dbReference type="InterPro" id="IPR042099">
    <property type="entry name" value="ANL_N_sf"/>
</dbReference>
<dbReference type="InterPro" id="IPR000873">
    <property type="entry name" value="AMP-dep_synth/lig_dom"/>
</dbReference>
<dbReference type="OrthoDB" id="9803968at2"/>
<dbReference type="Pfam" id="PF13193">
    <property type="entry name" value="AMP-binding_C"/>
    <property type="match status" value="1"/>
</dbReference>
<evidence type="ECO:0000256" key="1">
    <source>
        <dbReference type="ARBA" id="ARBA00006432"/>
    </source>
</evidence>
<dbReference type="Gene3D" id="3.30.300.30">
    <property type="match status" value="1"/>
</dbReference>